<dbReference type="Proteomes" id="UP000217895">
    <property type="component" value="Plasmid Plasmid1 dna"/>
</dbReference>
<gene>
    <name evidence="1" type="ORF">NIES2135_61640</name>
</gene>
<accession>A0A1Z4JRJ5</accession>
<name>A0A1Z4JRJ5_LEPBY</name>
<dbReference type="EMBL" id="AP018204">
    <property type="protein sequence ID" value="BAY59287.1"/>
    <property type="molecule type" value="Genomic_DNA"/>
</dbReference>
<organism evidence="1 2">
    <name type="scientific">Leptolyngbya boryana NIES-2135</name>
    <dbReference type="NCBI Taxonomy" id="1973484"/>
    <lineage>
        <taxon>Bacteria</taxon>
        <taxon>Bacillati</taxon>
        <taxon>Cyanobacteriota</taxon>
        <taxon>Cyanophyceae</taxon>
        <taxon>Leptolyngbyales</taxon>
        <taxon>Leptolyngbyaceae</taxon>
        <taxon>Leptolyngbya group</taxon>
        <taxon>Leptolyngbya</taxon>
    </lineage>
</organism>
<proteinExistence type="predicted"/>
<dbReference type="AlphaFoldDB" id="A0A1Z4JRJ5"/>
<evidence type="ECO:0000313" key="1">
    <source>
        <dbReference type="EMBL" id="BAY59287.1"/>
    </source>
</evidence>
<keyword evidence="1" id="KW-0614">Plasmid</keyword>
<geneLocation type="plasmid" evidence="1">
    <name>plasmid1</name>
</geneLocation>
<sequence length="106" mass="11843">MNADTHALISQQYQTIEALRTQPMGGMDYCQKWVPTFYGVYPGESGFKSKCLAELSRVTGTQPDTIRATWGTNFEKTPSYAALLLRTTDLLNQVIVGIRLPPNFPN</sequence>
<reference evidence="1 2" key="1">
    <citation type="submission" date="2017-06" db="EMBL/GenBank/DDBJ databases">
        <title>Genome sequencing of cyanobaciteial culture collection at National Institute for Environmental Studies (NIES).</title>
        <authorList>
            <person name="Hirose Y."/>
            <person name="Shimura Y."/>
            <person name="Fujisawa T."/>
            <person name="Nakamura Y."/>
            <person name="Kawachi M."/>
        </authorList>
    </citation>
    <scope>NUCLEOTIDE SEQUENCE [LARGE SCALE GENOMIC DNA]</scope>
    <source>
        <strain evidence="1 2">NIES-2135</strain>
        <plasmid evidence="2">Plasmid Plasmid1 dna</plasmid>
    </source>
</reference>
<keyword evidence="2" id="KW-1185">Reference proteome</keyword>
<protein>
    <submittedName>
        <fullName evidence="1">Uncharacterized protein</fullName>
    </submittedName>
</protein>
<evidence type="ECO:0000313" key="2">
    <source>
        <dbReference type="Proteomes" id="UP000217895"/>
    </source>
</evidence>